<reference evidence="2" key="1">
    <citation type="submission" date="2025-08" db="UniProtKB">
        <authorList>
            <consortium name="RefSeq"/>
        </authorList>
    </citation>
    <scope>IDENTIFICATION</scope>
</reference>
<evidence type="ECO:0000313" key="1">
    <source>
        <dbReference type="Proteomes" id="UP000694867"/>
    </source>
</evidence>
<dbReference type="RefSeq" id="XP_003747074.1">
    <property type="nucleotide sequence ID" value="XM_003747026.1"/>
</dbReference>
<organism evidence="1 2">
    <name type="scientific">Galendromus occidentalis</name>
    <name type="common">western predatory mite</name>
    <dbReference type="NCBI Taxonomy" id="34638"/>
    <lineage>
        <taxon>Eukaryota</taxon>
        <taxon>Metazoa</taxon>
        <taxon>Ecdysozoa</taxon>
        <taxon>Arthropoda</taxon>
        <taxon>Chelicerata</taxon>
        <taxon>Arachnida</taxon>
        <taxon>Acari</taxon>
        <taxon>Parasitiformes</taxon>
        <taxon>Mesostigmata</taxon>
        <taxon>Gamasina</taxon>
        <taxon>Phytoseioidea</taxon>
        <taxon>Phytoseiidae</taxon>
        <taxon>Typhlodrominae</taxon>
        <taxon>Galendromus</taxon>
    </lineage>
</organism>
<protein>
    <submittedName>
        <fullName evidence="2">Uncharacterized protein LOC100900564</fullName>
    </submittedName>
</protein>
<proteinExistence type="predicted"/>
<accession>A0AAJ6QXG6</accession>
<keyword evidence="1" id="KW-1185">Reference proteome</keyword>
<dbReference type="AlphaFoldDB" id="A0AAJ6QXG6"/>
<dbReference type="Proteomes" id="UP000694867">
    <property type="component" value="Unplaced"/>
</dbReference>
<dbReference type="GeneID" id="100900564"/>
<gene>
    <name evidence="2" type="primary">LOC100900564</name>
</gene>
<name>A0AAJ6QXG6_9ACAR</name>
<sequence length="425" mass="48496">MELKKINPPFPWRGRVVHCRAHRADRVKFDISLNESIWFDDDSDQFELSYRGRKRGGGSAEVKSILKLRDITGITHSENSRRERATVCRAENRNMEDIAAVMKFLKRSNRVPRVAFRQAFCSSEASTKDITKKLDGLVSNMLKEGYLVESVHMDMRFVEIRKTTEPQRLKLIPYTGEYTSCTARTAGDTLLRDDIHVAKGTLVTGLAEKVYSDGSVRLKSPPQKIHCGKRYEGIIDGQLVHMQCEERLKGDCWRVLLLRDLTYAIVPEENIKGPFDSRDTGSVRLCFVGRKPIPDKEFVARVEAMKNGVYFATMEGETFLSRLSVRSPRRKHLLARAIANAGEILLSRTDLEPWIAESFGVTLSEYLIEKPEILVQLNELQRFMISTYKFAGFTDDEYISTCDLACVLCSAEDPDKELLRELLLL</sequence>
<evidence type="ECO:0000313" key="2">
    <source>
        <dbReference type="RefSeq" id="XP_003747074.1"/>
    </source>
</evidence>
<dbReference type="KEGG" id="goe:100900564"/>